<dbReference type="GO" id="GO:0003677">
    <property type="term" value="F:DNA binding"/>
    <property type="evidence" value="ECO:0007669"/>
    <property type="project" value="UniProtKB-UniRule"/>
</dbReference>
<name>A0A653EM70_9MYCO</name>
<dbReference type="PRINTS" id="PR00455">
    <property type="entry name" value="HTHTETR"/>
</dbReference>
<evidence type="ECO:0000256" key="3">
    <source>
        <dbReference type="ARBA" id="ARBA00023163"/>
    </source>
</evidence>
<evidence type="ECO:0000256" key="2">
    <source>
        <dbReference type="ARBA" id="ARBA00023125"/>
    </source>
</evidence>
<dbReference type="InterPro" id="IPR001647">
    <property type="entry name" value="HTH_TetR"/>
</dbReference>
<dbReference type="PANTHER" id="PTHR47506:SF6">
    <property type="entry name" value="HTH-TYPE TRANSCRIPTIONAL REPRESSOR NEMR"/>
    <property type="match status" value="1"/>
</dbReference>
<dbReference type="PANTHER" id="PTHR47506">
    <property type="entry name" value="TRANSCRIPTIONAL REGULATORY PROTEIN"/>
    <property type="match status" value="1"/>
</dbReference>
<evidence type="ECO:0000256" key="1">
    <source>
        <dbReference type="ARBA" id="ARBA00023015"/>
    </source>
</evidence>
<accession>A0A653EM70</accession>
<dbReference type="Pfam" id="PF00440">
    <property type="entry name" value="TetR_N"/>
    <property type="match status" value="1"/>
</dbReference>
<dbReference type="AlphaFoldDB" id="A0A653EM70"/>
<dbReference type="SUPFAM" id="SSF46689">
    <property type="entry name" value="Homeodomain-like"/>
    <property type="match status" value="1"/>
</dbReference>
<dbReference type="Gene3D" id="1.10.357.10">
    <property type="entry name" value="Tetracycline Repressor, domain 2"/>
    <property type="match status" value="1"/>
</dbReference>
<dbReference type="GeneID" id="93496664"/>
<reference evidence="6" key="1">
    <citation type="submission" date="2019-05" db="EMBL/GenBank/DDBJ databases">
        <authorList>
            <person name="Naeem R."/>
            <person name="Antony C."/>
            <person name="Guan Q."/>
        </authorList>
    </citation>
    <scope>NUCLEOTIDE SEQUENCE</scope>
    <source>
        <strain evidence="6">2</strain>
    </source>
</reference>
<proteinExistence type="predicted"/>
<organism evidence="6">
    <name type="scientific">Mycobacterium riyadhense</name>
    <dbReference type="NCBI Taxonomy" id="486698"/>
    <lineage>
        <taxon>Bacteria</taxon>
        <taxon>Bacillati</taxon>
        <taxon>Actinomycetota</taxon>
        <taxon>Actinomycetes</taxon>
        <taxon>Mycobacteriales</taxon>
        <taxon>Mycobacteriaceae</taxon>
        <taxon>Mycobacterium</taxon>
    </lineage>
</organism>
<dbReference type="EMBL" id="LR589085">
    <property type="protein sequence ID" value="VTO98402.1"/>
    <property type="molecule type" value="Genomic_DNA"/>
</dbReference>
<keyword evidence="2 4" id="KW-0238">DNA-binding</keyword>
<dbReference type="SUPFAM" id="SSF48498">
    <property type="entry name" value="Tetracyclin repressor-like, C-terminal domain"/>
    <property type="match status" value="1"/>
</dbReference>
<protein>
    <submittedName>
        <fullName evidence="6">HTH-type transcriptional repressor AcnR</fullName>
    </submittedName>
</protein>
<sequence>MAKADPQRATMCISVSDVAMYRSCSDPEATLITSTTTSAPKPARVTKRRAETRARLIDAAFRVFADKGYGHVTIEDVCEAAGYTRGAFYSQFESLEELFYILYDRWAARTAEQVRTAMEGGDAVTDLPGVVERIVDSLLLDRDWLLIKIDFLMYAARNPELAQRWSVHRGQLRRVIEERLIASGIELNKSIDTVGDTARAVIAAYDGVSVQLLLDNDQSAARAWLTQLLNVVLTR</sequence>
<dbReference type="RefSeq" id="WP_239655058.1">
    <property type="nucleotide sequence ID" value="NZ_CAJMWI010000001.1"/>
</dbReference>
<keyword evidence="1" id="KW-0805">Transcription regulation</keyword>
<feature type="domain" description="HTH tetR-type" evidence="5">
    <location>
        <begin position="50"/>
        <end position="110"/>
    </location>
</feature>
<evidence type="ECO:0000259" key="5">
    <source>
        <dbReference type="PROSITE" id="PS50977"/>
    </source>
</evidence>
<feature type="DNA-binding region" description="H-T-H motif" evidence="4">
    <location>
        <begin position="73"/>
        <end position="92"/>
    </location>
</feature>
<evidence type="ECO:0000313" key="6">
    <source>
        <dbReference type="EMBL" id="VTO98402.1"/>
    </source>
</evidence>
<evidence type="ECO:0000256" key="4">
    <source>
        <dbReference type="PROSITE-ProRule" id="PRU00335"/>
    </source>
</evidence>
<dbReference type="InterPro" id="IPR041583">
    <property type="entry name" value="TetR_C_31"/>
</dbReference>
<dbReference type="InterPro" id="IPR036271">
    <property type="entry name" value="Tet_transcr_reg_TetR-rel_C_sf"/>
</dbReference>
<gene>
    <name evidence="6" type="primary">acnR_2</name>
    <name evidence="6" type="ORF">BIN_B_02510</name>
</gene>
<dbReference type="Pfam" id="PF17940">
    <property type="entry name" value="TetR_C_31"/>
    <property type="match status" value="1"/>
</dbReference>
<dbReference type="PROSITE" id="PS50977">
    <property type="entry name" value="HTH_TETR_2"/>
    <property type="match status" value="1"/>
</dbReference>
<dbReference type="InterPro" id="IPR009057">
    <property type="entry name" value="Homeodomain-like_sf"/>
</dbReference>
<keyword evidence="3" id="KW-0804">Transcription</keyword>